<dbReference type="InterPro" id="IPR018022">
    <property type="entry name" value="IPT"/>
</dbReference>
<dbReference type="NCBIfam" id="TIGR00174">
    <property type="entry name" value="miaA"/>
    <property type="match status" value="1"/>
</dbReference>
<comment type="catalytic activity">
    <reaction evidence="9 10 11">
        <text>adenosine(37) in tRNA + dimethylallyl diphosphate = N(6)-dimethylallyladenosine(37) in tRNA + diphosphate</text>
        <dbReference type="Rhea" id="RHEA:26482"/>
        <dbReference type="Rhea" id="RHEA-COMP:10162"/>
        <dbReference type="Rhea" id="RHEA-COMP:10375"/>
        <dbReference type="ChEBI" id="CHEBI:33019"/>
        <dbReference type="ChEBI" id="CHEBI:57623"/>
        <dbReference type="ChEBI" id="CHEBI:74411"/>
        <dbReference type="ChEBI" id="CHEBI:74415"/>
        <dbReference type="EC" id="2.5.1.75"/>
    </reaction>
</comment>
<comment type="cofactor">
    <cofactor evidence="1 10">
        <name>Mg(2+)</name>
        <dbReference type="ChEBI" id="CHEBI:18420"/>
    </cofactor>
</comment>
<keyword evidence="7 10" id="KW-0067">ATP-binding</keyword>
<comment type="caution">
    <text evidence="10">Lacks conserved residue(s) required for the propagation of feature annotation.</text>
</comment>
<keyword evidence="8 10" id="KW-0460">Magnesium</keyword>
<comment type="caution">
    <text evidence="14">The sequence shown here is derived from an EMBL/GenBank/DDBJ whole genome shotgun (WGS) entry which is preliminary data.</text>
</comment>
<evidence type="ECO:0000256" key="3">
    <source>
        <dbReference type="ARBA" id="ARBA00005842"/>
    </source>
</evidence>
<dbReference type="HAMAP" id="MF_00185">
    <property type="entry name" value="IPP_trans"/>
    <property type="match status" value="1"/>
</dbReference>
<keyword evidence="15" id="KW-1185">Reference proteome</keyword>
<dbReference type="OrthoDB" id="9776390at2"/>
<feature type="region of interest" description="Interaction with substrate tRNA" evidence="10">
    <location>
        <begin position="43"/>
        <end position="46"/>
    </location>
</feature>
<evidence type="ECO:0000256" key="13">
    <source>
        <dbReference type="RuleBase" id="RU003785"/>
    </source>
</evidence>
<comment type="subunit">
    <text evidence="10">Monomer.</text>
</comment>
<dbReference type="PANTHER" id="PTHR11088">
    <property type="entry name" value="TRNA DIMETHYLALLYLTRANSFERASE"/>
    <property type="match status" value="1"/>
</dbReference>
<evidence type="ECO:0000256" key="8">
    <source>
        <dbReference type="ARBA" id="ARBA00022842"/>
    </source>
</evidence>
<keyword evidence="6 10" id="KW-0547">Nucleotide-binding</keyword>
<evidence type="ECO:0000256" key="6">
    <source>
        <dbReference type="ARBA" id="ARBA00022741"/>
    </source>
</evidence>
<evidence type="ECO:0000256" key="2">
    <source>
        <dbReference type="ARBA" id="ARBA00003213"/>
    </source>
</evidence>
<dbReference type="RefSeq" id="WP_133753748.1">
    <property type="nucleotide sequence ID" value="NZ_SOAW01000001.1"/>
</dbReference>
<dbReference type="Pfam" id="PF01715">
    <property type="entry name" value="IPPT"/>
    <property type="match status" value="1"/>
</dbReference>
<accession>A0A4R7J8R7</accession>
<comment type="function">
    <text evidence="2 10 12">Catalyzes the transfer of a dimethylallyl group onto the adenine at position 37 in tRNAs that read codons beginning with uridine, leading to the formation of N6-(dimethylallyl)adenosine (i(6)A).</text>
</comment>
<dbReference type="InterPro" id="IPR039657">
    <property type="entry name" value="Dimethylallyltransferase"/>
</dbReference>
<dbReference type="EC" id="2.5.1.75" evidence="10"/>
<feature type="site" description="Interaction with substrate tRNA" evidence="10">
    <location>
        <position position="109"/>
    </location>
</feature>
<feature type="binding site" evidence="10">
    <location>
        <begin position="13"/>
        <end position="20"/>
    </location>
    <ligand>
        <name>ATP</name>
        <dbReference type="ChEBI" id="CHEBI:30616"/>
    </ligand>
</feature>
<dbReference type="GO" id="GO:0005524">
    <property type="term" value="F:ATP binding"/>
    <property type="evidence" value="ECO:0007669"/>
    <property type="project" value="UniProtKB-UniRule"/>
</dbReference>
<sequence>MGHLRPPLWVLNGATASGKSGLAIELAQRLAAAGQPAEIVNADSMLVYRGMDIGTAKPTADERAAVPHHLIDIHDIEEPAAVADFQQRARQVIESCRSRGVLPILAGGSALYVRAIIDEFDFPGADPQVRARWEEVLAERGPEHLHAELGRRAPQAAARILPGNGRRLVRALEIHELTGQVTAALPEPTYALDAVRQIGIEIERDALDARIEARVEQMWDQGFVGEVEGLAARGLADTPTAGKALGYRQVLAYLRGDLTERQASERTVSATRRFSRKQFGWFRRDLRIRWYPALDPRLADRVLADAQDWTHA</sequence>
<dbReference type="EMBL" id="SOAW01000001">
    <property type="protein sequence ID" value="TDT33196.1"/>
    <property type="molecule type" value="Genomic_DNA"/>
</dbReference>
<dbReference type="Proteomes" id="UP000295371">
    <property type="component" value="Unassembled WGS sequence"/>
</dbReference>
<dbReference type="Gene3D" id="3.40.50.300">
    <property type="entry name" value="P-loop containing nucleotide triphosphate hydrolases"/>
    <property type="match status" value="1"/>
</dbReference>
<dbReference type="GO" id="GO:0006400">
    <property type="term" value="P:tRNA modification"/>
    <property type="evidence" value="ECO:0007669"/>
    <property type="project" value="TreeGrafter"/>
</dbReference>
<evidence type="ECO:0000256" key="10">
    <source>
        <dbReference type="HAMAP-Rule" id="MF_00185"/>
    </source>
</evidence>
<evidence type="ECO:0000256" key="12">
    <source>
        <dbReference type="RuleBase" id="RU003784"/>
    </source>
</evidence>
<evidence type="ECO:0000256" key="5">
    <source>
        <dbReference type="ARBA" id="ARBA00022694"/>
    </source>
</evidence>
<dbReference type="Gene3D" id="1.10.20.140">
    <property type="match status" value="1"/>
</dbReference>
<keyword evidence="4 10" id="KW-0808">Transferase</keyword>
<evidence type="ECO:0000256" key="9">
    <source>
        <dbReference type="ARBA" id="ARBA00049563"/>
    </source>
</evidence>
<dbReference type="PANTHER" id="PTHR11088:SF60">
    <property type="entry name" value="TRNA DIMETHYLALLYLTRANSFERASE"/>
    <property type="match status" value="1"/>
</dbReference>
<dbReference type="GO" id="GO:0052381">
    <property type="term" value="F:tRNA dimethylallyltransferase activity"/>
    <property type="evidence" value="ECO:0007669"/>
    <property type="project" value="UniProtKB-UniRule"/>
</dbReference>
<reference evidence="14 15" key="1">
    <citation type="submission" date="2019-03" db="EMBL/GenBank/DDBJ databases">
        <title>Genomic Encyclopedia of Archaeal and Bacterial Type Strains, Phase II (KMG-II): from individual species to whole genera.</title>
        <authorList>
            <person name="Goeker M."/>
        </authorList>
    </citation>
    <scope>NUCLEOTIDE SEQUENCE [LARGE SCALE GENOMIC DNA]</scope>
    <source>
        <strain evidence="14 15">DSM 24323</strain>
    </source>
</reference>
<proteinExistence type="inferred from homology"/>
<dbReference type="AlphaFoldDB" id="A0A4R7J8R7"/>
<organism evidence="14 15">
    <name type="scientific">Naumannella halotolerans</name>
    <dbReference type="NCBI Taxonomy" id="993414"/>
    <lineage>
        <taxon>Bacteria</taxon>
        <taxon>Bacillati</taxon>
        <taxon>Actinomycetota</taxon>
        <taxon>Actinomycetes</taxon>
        <taxon>Propionibacteriales</taxon>
        <taxon>Propionibacteriaceae</taxon>
        <taxon>Naumannella</taxon>
    </lineage>
</organism>
<keyword evidence="5 10" id="KW-0819">tRNA processing</keyword>
<feature type="site" description="Interaction with substrate tRNA" evidence="10">
    <location>
        <position position="130"/>
    </location>
</feature>
<dbReference type="FunFam" id="1.10.20.140:FF:000001">
    <property type="entry name" value="tRNA dimethylallyltransferase"/>
    <property type="match status" value="1"/>
</dbReference>
<evidence type="ECO:0000313" key="14">
    <source>
        <dbReference type="EMBL" id="TDT33196.1"/>
    </source>
</evidence>
<comment type="similarity">
    <text evidence="3 10 13">Belongs to the IPP transferase family.</text>
</comment>
<dbReference type="SUPFAM" id="SSF52540">
    <property type="entry name" value="P-loop containing nucleoside triphosphate hydrolases"/>
    <property type="match status" value="1"/>
</dbReference>
<evidence type="ECO:0000256" key="4">
    <source>
        <dbReference type="ARBA" id="ARBA00022679"/>
    </source>
</evidence>
<name>A0A4R7J8R7_9ACTN</name>
<feature type="binding site" evidence="10">
    <location>
        <begin position="15"/>
        <end position="20"/>
    </location>
    <ligand>
        <name>substrate</name>
    </ligand>
</feature>
<evidence type="ECO:0000256" key="7">
    <source>
        <dbReference type="ARBA" id="ARBA00022840"/>
    </source>
</evidence>
<evidence type="ECO:0000256" key="1">
    <source>
        <dbReference type="ARBA" id="ARBA00001946"/>
    </source>
</evidence>
<protein>
    <recommendedName>
        <fullName evidence="10">tRNA dimethylallyltransferase</fullName>
        <ecNumber evidence="10">2.5.1.75</ecNumber>
    </recommendedName>
    <alternativeName>
        <fullName evidence="10">Dimethylallyl diphosphate:tRNA dimethylallyltransferase</fullName>
        <shortName evidence="10">DMAPP:tRNA dimethylallyltransferase</shortName>
        <shortName evidence="10">DMATase</shortName>
    </alternativeName>
    <alternativeName>
        <fullName evidence="10">Isopentenyl-diphosphate:tRNA isopentenyltransferase</fullName>
        <shortName evidence="10">IPP transferase</shortName>
        <shortName evidence="10">IPPT</shortName>
        <shortName evidence="10">IPTase</shortName>
    </alternativeName>
</protein>
<gene>
    <name evidence="10" type="primary">miaA</name>
    <name evidence="14" type="ORF">CLV29_0801</name>
</gene>
<dbReference type="InterPro" id="IPR027417">
    <property type="entry name" value="P-loop_NTPase"/>
</dbReference>
<evidence type="ECO:0000313" key="15">
    <source>
        <dbReference type="Proteomes" id="UP000295371"/>
    </source>
</evidence>
<evidence type="ECO:0000256" key="11">
    <source>
        <dbReference type="RuleBase" id="RU003783"/>
    </source>
</evidence>